<feature type="chain" id="PRO_5046631696" evidence="2">
    <location>
        <begin position="24"/>
        <end position="174"/>
    </location>
</feature>
<keyword evidence="4" id="KW-1185">Reference proteome</keyword>
<dbReference type="Proteomes" id="UP001482231">
    <property type="component" value="Unassembled WGS sequence"/>
</dbReference>
<gene>
    <name evidence="3" type="ORF">V6E02_12400</name>
</gene>
<keyword evidence="2" id="KW-0732">Signal</keyword>
<evidence type="ECO:0000313" key="4">
    <source>
        <dbReference type="Proteomes" id="UP001482231"/>
    </source>
</evidence>
<feature type="signal peptide" evidence="2">
    <location>
        <begin position="1"/>
        <end position="23"/>
    </location>
</feature>
<feature type="compositionally biased region" description="Pro residues" evidence="1">
    <location>
        <begin position="95"/>
        <end position="104"/>
    </location>
</feature>
<evidence type="ECO:0000256" key="2">
    <source>
        <dbReference type="SAM" id="SignalP"/>
    </source>
</evidence>
<comment type="caution">
    <text evidence="3">The sequence shown here is derived from an EMBL/GenBank/DDBJ whole genome shotgun (WGS) entry which is preliminary data.</text>
</comment>
<proteinExistence type="predicted"/>
<feature type="compositionally biased region" description="Basic and acidic residues" evidence="1">
    <location>
        <begin position="110"/>
        <end position="119"/>
    </location>
</feature>
<sequence>MHKHTLIASALAAVLAASGAASAAENSGGGKPPMTSTPTWTVPGAQSSNVTSKEEGGRHTPFHNKYSPTFRGVQQPGEEKQSTNEICPPKCGPLGPSPTIPPAPQAAQRGGDKPVKRPPMECYNPPCPGEPDPRKEESFKQTQGTLVCCCEGKPFDNTKYKCNELGKLKERNPQ</sequence>
<organism evidence="3 4">
    <name type="scientific">Thiobacter aerophilum</name>
    <dbReference type="NCBI Taxonomy" id="3121275"/>
    <lineage>
        <taxon>Bacteria</taxon>
        <taxon>Pseudomonadati</taxon>
        <taxon>Pseudomonadota</taxon>
        <taxon>Betaproteobacteria</taxon>
        <taxon>Burkholderiales</taxon>
        <taxon>Thiobacteraceae</taxon>
        <taxon>Thiobacter</taxon>
    </lineage>
</organism>
<reference evidence="3 4" key="1">
    <citation type="submission" date="2024-02" db="EMBL/GenBank/DDBJ databases">
        <title>New thermophilic sulfur-oxidizing bacteria from a hot springs of the Uzon caldera (Kamchatka, Russia).</title>
        <authorList>
            <person name="Dukat A.M."/>
            <person name="Elcheninov A.G."/>
            <person name="Frolov E.N."/>
        </authorList>
    </citation>
    <scope>NUCLEOTIDE SEQUENCE [LARGE SCALE GENOMIC DNA]</scope>
    <source>
        <strain evidence="3 4">AK1</strain>
    </source>
</reference>
<feature type="compositionally biased region" description="Polar residues" evidence="1">
    <location>
        <begin position="34"/>
        <end position="51"/>
    </location>
</feature>
<dbReference type="RefSeq" id="WP_347309121.1">
    <property type="nucleotide sequence ID" value="NZ_JBAJEX010000016.1"/>
</dbReference>
<evidence type="ECO:0000256" key="1">
    <source>
        <dbReference type="SAM" id="MobiDB-lite"/>
    </source>
</evidence>
<dbReference type="EMBL" id="JBAJEX010000016">
    <property type="protein sequence ID" value="MEO1768009.1"/>
    <property type="molecule type" value="Genomic_DNA"/>
</dbReference>
<name>A0ABV0EKQ2_9BURK</name>
<protein>
    <submittedName>
        <fullName evidence="3">Uncharacterized protein</fullName>
    </submittedName>
</protein>
<accession>A0ABV0EKQ2</accession>
<feature type="region of interest" description="Disordered" evidence="1">
    <location>
        <begin position="20"/>
        <end position="138"/>
    </location>
</feature>
<evidence type="ECO:0000313" key="3">
    <source>
        <dbReference type="EMBL" id="MEO1768009.1"/>
    </source>
</evidence>